<accession>A0A6P7GT23</accession>
<dbReference type="RefSeq" id="XP_028148483.1">
    <property type="nucleotide sequence ID" value="XM_028292682.1"/>
</dbReference>
<reference evidence="1" key="1">
    <citation type="submission" date="2025-08" db="UniProtKB">
        <authorList>
            <consortium name="RefSeq"/>
        </authorList>
    </citation>
    <scope>IDENTIFICATION</scope>
    <source>
        <tissue evidence="1">Whole insect</tissue>
    </source>
</reference>
<protein>
    <submittedName>
        <fullName evidence="1">Uncharacterized protein LOC114341874 isoform X2</fullName>
    </submittedName>
</protein>
<evidence type="ECO:0000313" key="1">
    <source>
        <dbReference type="RefSeq" id="XP_028148483.1"/>
    </source>
</evidence>
<gene>
    <name evidence="1" type="primary">LOC114341874</name>
</gene>
<name>A0A6P7GT23_DIAVI</name>
<dbReference type="AlphaFoldDB" id="A0A6P7GT23"/>
<proteinExistence type="predicted"/>
<sequence>MHFNPFFREEHLIEKKDIRKSWMNDNILQLMEERRKSKNDKIMYNTIQRQIRTEIRKSKENWLKSQCEEIESLEQKHNTFYMHKKVKQAAGLQKSNTASKLRDQQGNIITDRNQEICIWTKYIQELFDDTRSEQPPSYICDDQLPITSGEV</sequence>
<organism evidence="1">
    <name type="scientific">Diabrotica virgifera virgifera</name>
    <name type="common">western corn rootworm</name>
    <dbReference type="NCBI Taxonomy" id="50390"/>
    <lineage>
        <taxon>Eukaryota</taxon>
        <taxon>Metazoa</taxon>
        <taxon>Ecdysozoa</taxon>
        <taxon>Arthropoda</taxon>
        <taxon>Hexapoda</taxon>
        <taxon>Insecta</taxon>
        <taxon>Pterygota</taxon>
        <taxon>Neoptera</taxon>
        <taxon>Endopterygota</taxon>
        <taxon>Coleoptera</taxon>
        <taxon>Polyphaga</taxon>
        <taxon>Cucujiformia</taxon>
        <taxon>Chrysomeloidea</taxon>
        <taxon>Chrysomelidae</taxon>
        <taxon>Galerucinae</taxon>
        <taxon>Diabroticina</taxon>
        <taxon>Diabroticites</taxon>
        <taxon>Diabrotica</taxon>
    </lineage>
</organism>